<accession>A0A7R9I245</accession>
<gene>
    <name evidence="1" type="ORF">TBIB3V08_LOCUS5140</name>
</gene>
<name>A0A7R9I245_9NEOP</name>
<sequence>MFGYSPHSDGVGINIPTPFSTLITRNSPKSASWSPVPRRYLQEHDVLNVFPVCVSPHKRTRIEVHDLHFLQRLSPSIHKREKIIFSPARLSSPSEAFPKYTCVVPDCTWEVKGYMNSKARLSSWGRDTKKENACIPTGRVKFTCFFLLSVTTPNVNLNLSLPIIGRLVYCESSALDHVANEVAFHVYYQPSIEITSFLLFITISSRSFKMSLQSGCRPPFGDHCYRGNSGYCKIGPCHIRQTILVVGRKNDMGPGEAHQQLFKVALHTILGNKGNVVQESDILPFFQLRSKPGHVVIDTIRVRYDVEPLCARVDQPHRPRLK</sequence>
<evidence type="ECO:0000313" key="1">
    <source>
        <dbReference type="EMBL" id="CAD7442713.1"/>
    </source>
</evidence>
<dbReference type="EMBL" id="OD565828">
    <property type="protein sequence ID" value="CAD7442713.1"/>
    <property type="molecule type" value="Genomic_DNA"/>
</dbReference>
<reference evidence="1" key="1">
    <citation type="submission" date="2020-11" db="EMBL/GenBank/DDBJ databases">
        <authorList>
            <person name="Tran Van P."/>
        </authorList>
    </citation>
    <scope>NUCLEOTIDE SEQUENCE</scope>
</reference>
<protein>
    <submittedName>
        <fullName evidence="1">Uncharacterized protein</fullName>
    </submittedName>
</protein>
<proteinExistence type="predicted"/>
<dbReference type="AlphaFoldDB" id="A0A7R9I245"/>
<organism evidence="1">
    <name type="scientific">Timema bartmani</name>
    <dbReference type="NCBI Taxonomy" id="61472"/>
    <lineage>
        <taxon>Eukaryota</taxon>
        <taxon>Metazoa</taxon>
        <taxon>Ecdysozoa</taxon>
        <taxon>Arthropoda</taxon>
        <taxon>Hexapoda</taxon>
        <taxon>Insecta</taxon>
        <taxon>Pterygota</taxon>
        <taxon>Neoptera</taxon>
        <taxon>Polyneoptera</taxon>
        <taxon>Phasmatodea</taxon>
        <taxon>Timematodea</taxon>
        <taxon>Timematoidea</taxon>
        <taxon>Timematidae</taxon>
        <taxon>Timema</taxon>
    </lineage>
</organism>